<protein>
    <submittedName>
        <fullName evidence="2">Uncharacterized protein</fullName>
    </submittedName>
</protein>
<evidence type="ECO:0000313" key="1">
    <source>
        <dbReference type="Proteomes" id="UP000887574"/>
    </source>
</evidence>
<accession>A0A915CYS0</accession>
<keyword evidence="1" id="KW-1185">Reference proteome</keyword>
<reference evidence="2" key="1">
    <citation type="submission" date="2022-11" db="UniProtKB">
        <authorList>
            <consortium name="WormBaseParasite"/>
        </authorList>
    </citation>
    <scope>IDENTIFICATION</scope>
</reference>
<sequence>MTPKSFNALSLRLHGLSGKVNNDITSVISGTRCRPSLVADAWSDSSMYSYLGSMWLLSAADLMLKTFVLGVYPLVGSQTAEYLLQRTKQILAEFDLDLFSIFKFLAVPANDDDSQDDEEQEWENGEEASGEVCYTLILIAQQMA</sequence>
<dbReference type="AlphaFoldDB" id="A0A915CYS0"/>
<name>A0A915CYS0_9BILA</name>
<dbReference type="WBParaSite" id="jg13697">
    <property type="protein sequence ID" value="jg13697"/>
    <property type="gene ID" value="jg13697"/>
</dbReference>
<organism evidence="1 2">
    <name type="scientific">Ditylenchus dipsaci</name>
    <dbReference type="NCBI Taxonomy" id="166011"/>
    <lineage>
        <taxon>Eukaryota</taxon>
        <taxon>Metazoa</taxon>
        <taxon>Ecdysozoa</taxon>
        <taxon>Nematoda</taxon>
        <taxon>Chromadorea</taxon>
        <taxon>Rhabditida</taxon>
        <taxon>Tylenchina</taxon>
        <taxon>Tylenchomorpha</taxon>
        <taxon>Sphaerularioidea</taxon>
        <taxon>Anguinidae</taxon>
        <taxon>Anguininae</taxon>
        <taxon>Ditylenchus</taxon>
    </lineage>
</organism>
<proteinExistence type="predicted"/>
<dbReference type="Proteomes" id="UP000887574">
    <property type="component" value="Unplaced"/>
</dbReference>
<evidence type="ECO:0000313" key="2">
    <source>
        <dbReference type="WBParaSite" id="jg13697"/>
    </source>
</evidence>